<organism evidence="1 2">
    <name type="scientific">Sphagnum troendelagicum</name>
    <dbReference type="NCBI Taxonomy" id="128251"/>
    <lineage>
        <taxon>Eukaryota</taxon>
        <taxon>Viridiplantae</taxon>
        <taxon>Streptophyta</taxon>
        <taxon>Embryophyta</taxon>
        <taxon>Bryophyta</taxon>
        <taxon>Sphagnophytina</taxon>
        <taxon>Sphagnopsida</taxon>
        <taxon>Sphagnales</taxon>
        <taxon>Sphagnaceae</taxon>
        <taxon>Sphagnum</taxon>
    </lineage>
</organism>
<gene>
    <name evidence="1" type="ORF">CSSPTR1EN2_LOCUS16614</name>
</gene>
<dbReference type="EMBL" id="OZ019896">
    <property type="protein sequence ID" value="CAK9223002.1"/>
    <property type="molecule type" value="Genomic_DNA"/>
</dbReference>
<accession>A0ABP0UJF2</accession>
<keyword evidence="2" id="KW-1185">Reference proteome</keyword>
<reference evidence="1" key="1">
    <citation type="submission" date="2024-02" db="EMBL/GenBank/DDBJ databases">
        <authorList>
            <consortium name="ELIXIR-Norway"/>
            <consortium name="Elixir Norway"/>
        </authorList>
    </citation>
    <scope>NUCLEOTIDE SEQUENCE</scope>
</reference>
<evidence type="ECO:0000313" key="1">
    <source>
        <dbReference type="EMBL" id="CAK9223002.1"/>
    </source>
</evidence>
<dbReference type="Proteomes" id="UP001497512">
    <property type="component" value="Chromosome 4"/>
</dbReference>
<proteinExistence type="predicted"/>
<sequence length="53" mass="5990">MEFGACGEPTICAHPLPLIFLYYYLTGEAIPSLVQYYGRREICLLDFEGSSQL</sequence>
<name>A0ABP0UJF2_9BRYO</name>
<evidence type="ECO:0000313" key="2">
    <source>
        <dbReference type="Proteomes" id="UP001497512"/>
    </source>
</evidence>
<protein>
    <submittedName>
        <fullName evidence="1">Uncharacterized protein</fullName>
    </submittedName>
</protein>